<gene>
    <name evidence="2" type="ORF">OH76DRAFT_260861</name>
</gene>
<evidence type="ECO:0000313" key="2">
    <source>
        <dbReference type="EMBL" id="RDX51635.1"/>
    </source>
</evidence>
<sequence length="174" mass="19778">MRRDSFLHGEFCEDWPRSFGDHNKSADMVVDSQPLETRGRNLALSRVPSSDAEEPCSAPPHIGLLDVGRCRKHSVPLQVAESSLCSVPFDVASLPYLPMQRRTVHMALRRGARPYRCFRSTAHKVRRRFRSSSSFLKKLASSLSSKFRQRRRKAEDLHTVSSFPTRQAGLRGAR</sequence>
<name>A0A371DGH9_9APHY</name>
<keyword evidence="3" id="KW-1185">Reference proteome</keyword>
<reference evidence="2 3" key="1">
    <citation type="journal article" date="2018" name="Biotechnol. Biofuels">
        <title>Integrative visual omics of the white-rot fungus Polyporus brumalis exposes the biotechnological potential of its oxidative enzymes for delignifying raw plant biomass.</title>
        <authorList>
            <person name="Miyauchi S."/>
            <person name="Rancon A."/>
            <person name="Drula E."/>
            <person name="Hage H."/>
            <person name="Chaduli D."/>
            <person name="Favel A."/>
            <person name="Grisel S."/>
            <person name="Henrissat B."/>
            <person name="Herpoel-Gimbert I."/>
            <person name="Ruiz-Duenas F.J."/>
            <person name="Chevret D."/>
            <person name="Hainaut M."/>
            <person name="Lin J."/>
            <person name="Wang M."/>
            <person name="Pangilinan J."/>
            <person name="Lipzen A."/>
            <person name="Lesage-Meessen L."/>
            <person name="Navarro D."/>
            <person name="Riley R."/>
            <person name="Grigoriev I.V."/>
            <person name="Zhou S."/>
            <person name="Raouche S."/>
            <person name="Rosso M.N."/>
        </authorList>
    </citation>
    <scope>NUCLEOTIDE SEQUENCE [LARGE SCALE GENOMIC DNA]</scope>
    <source>
        <strain evidence="2 3">BRFM 1820</strain>
    </source>
</reference>
<proteinExistence type="predicted"/>
<dbReference type="EMBL" id="KZ857393">
    <property type="protein sequence ID" value="RDX51635.1"/>
    <property type="molecule type" value="Genomic_DNA"/>
</dbReference>
<dbReference type="Proteomes" id="UP000256964">
    <property type="component" value="Unassembled WGS sequence"/>
</dbReference>
<accession>A0A371DGH9</accession>
<protein>
    <submittedName>
        <fullName evidence="2">Uncharacterized protein</fullName>
    </submittedName>
</protein>
<feature type="region of interest" description="Disordered" evidence="1">
    <location>
        <begin position="150"/>
        <end position="174"/>
    </location>
</feature>
<evidence type="ECO:0000256" key="1">
    <source>
        <dbReference type="SAM" id="MobiDB-lite"/>
    </source>
</evidence>
<organism evidence="2 3">
    <name type="scientific">Lentinus brumalis</name>
    <dbReference type="NCBI Taxonomy" id="2498619"/>
    <lineage>
        <taxon>Eukaryota</taxon>
        <taxon>Fungi</taxon>
        <taxon>Dikarya</taxon>
        <taxon>Basidiomycota</taxon>
        <taxon>Agaricomycotina</taxon>
        <taxon>Agaricomycetes</taxon>
        <taxon>Polyporales</taxon>
        <taxon>Polyporaceae</taxon>
        <taxon>Lentinus</taxon>
    </lineage>
</organism>
<dbReference type="AlphaFoldDB" id="A0A371DGH9"/>
<evidence type="ECO:0000313" key="3">
    <source>
        <dbReference type="Proteomes" id="UP000256964"/>
    </source>
</evidence>